<reference evidence="3" key="1">
    <citation type="submission" date="2016-06" db="UniProtKB">
        <authorList>
            <consortium name="WormBaseParasite"/>
        </authorList>
    </citation>
    <scope>IDENTIFICATION</scope>
</reference>
<reference evidence="1 2" key="2">
    <citation type="submission" date="2018-11" db="EMBL/GenBank/DDBJ databases">
        <authorList>
            <consortium name="Pathogen Informatics"/>
        </authorList>
    </citation>
    <scope>NUCLEOTIDE SEQUENCE [LARGE SCALE GENOMIC DNA]</scope>
    <source>
        <strain evidence="1 2">NST_G2</strain>
    </source>
</reference>
<organism evidence="3">
    <name type="scientific">Schistocephalus solidus</name>
    <name type="common">Tapeworm</name>
    <dbReference type="NCBI Taxonomy" id="70667"/>
    <lineage>
        <taxon>Eukaryota</taxon>
        <taxon>Metazoa</taxon>
        <taxon>Spiralia</taxon>
        <taxon>Lophotrochozoa</taxon>
        <taxon>Platyhelminthes</taxon>
        <taxon>Cestoda</taxon>
        <taxon>Eucestoda</taxon>
        <taxon>Diphyllobothriidea</taxon>
        <taxon>Diphyllobothriidae</taxon>
        <taxon>Schistocephalus</taxon>
    </lineage>
</organism>
<evidence type="ECO:0000313" key="2">
    <source>
        <dbReference type="Proteomes" id="UP000275846"/>
    </source>
</evidence>
<dbReference type="OrthoDB" id="6293387at2759"/>
<dbReference type="EMBL" id="UYSU01032474">
    <property type="protein sequence ID" value="VDL89621.1"/>
    <property type="molecule type" value="Genomic_DNA"/>
</dbReference>
<accession>A0A183SG88</accession>
<proteinExistence type="predicted"/>
<evidence type="ECO:0000313" key="3">
    <source>
        <dbReference type="WBParaSite" id="SSLN_0000333601-mRNA-1"/>
    </source>
</evidence>
<sequence>MKLVASKQDGFTVVDIAVAGEDIMETVYAVKIHHYSTADVQEDLRRILGRPAYFPISHETAIISSYGTLHPRSEARLRLLGLSKLDRSDLCLMVVRGSLKAYDFYMCEAGGSVKS</sequence>
<gene>
    <name evidence="1" type="ORF">SSLN_LOCUS3236</name>
</gene>
<name>A0A183SG88_SCHSO</name>
<evidence type="ECO:0000313" key="1">
    <source>
        <dbReference type="EMBL" id="VDL89621.1"/>
    </source>
</evidence>
<dbReference type="WBParaSite" id="SSLN_0000333601-mRNA-1">
    <property type="protein sequence ID" value="SSLN_0000333601-mRNA-1"/>
    <property type="gene ID" value="SSLN_0000333601"/>
</dbReference>
<keyword evidence="2" id="KW-1185">Reference proteome</keyword>
<dbReference type="AlphaFoldDB" id="A0A183SG88"/>
<protein>
    <submittedName>
        <fullName evidence="3">Ubiquitin-like domain-containing protein</fullName>
    </submittedName>
</protein>
<dbReference type="Proteomes" id="UP000275846">
    <property type="component" value="Unassembled WGS sequence"/>
</dbReference>